<sequence length="37" mass="4558">MSWSFTDVAEMPRLLRRKFVDRLLKQYEVEEKALESR</sequence>
<organism evidence="1">
    <name type="scientific">Myoviridae sp. ctQf419</name>
    <dbReference type="NCBI Taxonomy" id="2825102"/>
    <lineage>
        <taxon>Viruses</taxon>
        <taxon>Duplodnaviria</taxon>
        <taxon>Heunggongvirae</taxon>
        <taxon>Uroviricota</taxon>
        <taxon>Caudoviricetes</taxon>
    </lineage>
</organism>
<reference evidence="1" key="1">
    <citation type="journal article" date="2021" name="Proc. Natl. Acad. Sci. U.S.A.">
        <title>A Catalog of Tens of Thousands of Viruses from Human Metagenomes Reveals Hidden Associations with Chronic Diseases.</title>
        <authorList>
            <person name="Tisza M.J."/>
            <person name="Buck C.B."/>
        </authorList>
    </citation>
    <scope>NUCLEOTIDE SEQUENCE</scope>
    <source>
        <strain evidence="1">CtQf419</strain>
    </source>
</reference>
<dbReference type="EMBL" id="BK016102">
    <property type="protein sequence ID" value="DAF95047.1"/>
    <property type="molecule type" value="Genomic_DNA"/>
</dbReference>
<protein>
    <submittedName>
        <fullName evidence="1">Uncharacterized protein</fullName>
    </submittedName>
</protein>
<evidence type="ECO:0000313" key="1">
    <source>
        <dbReference type="EMBL" id="DAF95047.1"/>
    </source>
</evidence>
<name>A0A8S5UKP1_9CAUD</name>
<accession>A0A8S5UKP1</accession>
<proteinExistence type="predicted"/>